<evidence type="ECO:0000313" key="2">
    <source>
        <dbReference type="Proteomes" id="UP000762676"/>
    </source>
</evidence>
<reference evidence="1 2" key="1">
    <citation type="journal article" date="2021" name="Elife">
        <title>Chloroplast acquisition without the gene transfer in kleptoplastic sea slugs, Plakobranchus ocellatus.</title>
        <authorList>
            <person name="Maeda T."/>
            <person name="Takahashi S."/>
            <person name="Yoshida T."/>
            <person name="Shimamura S."/>
            <person name="Takaki Y."/>
            <person name="Nagai Y."/>
            <person name="Toyoda A."/>
            <person name="Suzuki Y."/>
            <person name="Arimoto A."/>
            <person name="Ishii H."/>
            <person name="Satoh N."/>
            <person name="Nishiyama T."/>
            <person name="Hasebe M."/>
            <person name="Maruyama T."/>
            <person name="Minagawa J."/>
            <person name="Obokata J."/>
            <person name="Shigenobu S."/>
        </authorList>
    </citation>
    <scope>NUCLEOTIDE SEQUENCE [LARGE SCALE GENOMIC DNA]</scope>
</reference>
<accession>A0AAV4FTB3</accession>
<protein>
    <submittedName>
        <fullName evidence="1">Uncharacterized protein</fullName>
    </submittedName>
</protein>
<sequence length="73" mass="8330">MISNSIETAGGKFHEGCMFGGLKWQLAALLASYSAMEAGDRVRTRSECYHELADIRGWTWQYRTTRYQCCNTT</sequence>
<keyword evidence="2" id="KW-1185">Reference proteome</keyword>
<gene>
    <name evidence="1" type="ORF">ElyMa_005799100</name>
</gene>
<dbReference type="AlphaFoldDB" id="A0AAV4FTB3"/>
<dbReference type="Proteomes" id="UP000762676">
    <property type="component" value="Unassembled WGS sequence"/>
</dbReference>
<evidence type="ECO:0000313" key="1">
    <source>
        <dbReference type="EMBL" id="GFR76369.1"/>
    </source>
</evidence>
<organism evidence="1 2">
    <name type="scientific">Elysia marginata</name>
    <dbReference type="NCBI Taxonomy" id="1093978"/>
    <lineage>
        <taxon>Eukaryota</taxon>
        <taxon>Metazoa</taxon>
        <taxon>Spiralia</taxon>
        <taxon>Lophotrochozoa</taxon>
        <taxon>Mollusca</taxon>
        <taxon>Gastropoda</taxon>
        <taxon>Heterobranchia</taxon>
        <taxon>Euthyneura</taxon>
        <taxon>Panpulmonata</taxon>
        <taxon>Sacoglossa</taxon>
        <taxon>Placobranchoidea</taxon>
        <taxon>Plakobranchidae</taxon>
        <taxon>Elysia</taxon>
    </lineage>
</organism>
<dbReference type="EMBL" id="BMAT01011637">
    <property type="protein sequence ID" value="GFR76369.1"/>
    <property type="molecule type" value="Genomic_DNA"/>
</dbReference>
<name>A0AAV4FTB3_9GAST</name>
<comment type="caution">
    <text evidence="1">The sequence shown here is derived from an EMBL/GenBank/DDBJ whole genome shotgun (WGS) entry which is preliminary data.</text>
</comment>
<proteinExistence type="predicted"/>